<protein>
    <recommendedName>
        <fullName evidence="2">Myb/SANT-like DNA-binding domain-containing protein</fullName>
    </recommendedName>
</protein>
<comment type="caution">
    <text evidence="3">The sequence shown here is derived from an EMBL/GenBank/DDBJ whole genome shotgun (WGS) entry which is preliminary data.</text>
</comment>
<feature type="compositionally biased region" description="Basic and acidic residues" evidence="1">
    <location>
        <begin position="253"/>
        <end position="290"/>
    </location>
</feature>
<dbReference type="InterPro" id="IPR044822">
    <property type="entry name" value="Myb_DNA-bind_4"/>
</dbReference>
<dbReference type="AlphaFoldDB" id="A0A2P6PZU6"/>
<dbReference type="EMBL" id="PDCK01000044">
    <property type="protein sequence ID" value="PRQ27442.1"/>
    <property type="molecule type" value="Genomic_DNA"/>
</dbReference>
<dbReference type="Gene3D" id="1.10.10.60">
    <property type="entry name" value="Homeodomain-like"/>
    <property type="match status" value="1"/>
</dbReference>
<dbReference type="PANTHER" id="PTHR33492">
    <property type="entry name" value="OSJNBA0043A12.37 PROTEIN-RELATED"/>
    <property type="match status" value="1"/>
</dbReference>
<keyword evidence="4" id="KW-1185">Reference proteome</keyword>
<feature type="compositionally biased region" description="Basic and acidic residues" evidence="1">
    <location>
        <begin position="296"/>
        <end position="308"/>
    </location>
</feature>
<dbReference type="OMA" id="TITHACT"/>
<feature type="compositionally biased region" description="Basic and acidic residues" evidence="1">
    <location>
        <begin position="226"/>
        <end position="245"/>
    </location>
</feature>
<feature type="region of interest" description="Disordered" evidence="1">
    <location>
        <begin position="138"/>
        <end position="356"/>
    </location>
</feature>
<dbReference type="OrthoDB" id="1927263at2759"/>
<feature type="domain" description="Myb/SANT-like DNA-binding" evidence="2">
    <location>
        <begin position="30"/>
        <end position="104"/>
    </location>
</feature>
<feature type="compositionally biased region" description="Basic residues" evidence="1">
    <location>
        <begin position="187"/>
        <end position="198"/>
    </location>
</feature>
<evidence type="ECO:0000313" key="4">
    <source>
        <dbReference type="Proteomes" id="UP000238479"/>
    </source>
</evidence>
<feature type="compositionally biased region" description="Acidic residues" evidence="1">
    <location>
        <begin position="142"/>
        <end position="162"/>
    </location>
</feature>
<dbReference type="Pfam" id="PF13837">
    <property type="entry name" value="Myb_DNA-bind_4"/>
    <property type="match status" value="1"/>
</dbReference>
<dbReference type="Proteomes" id="UP000238479">
    <property type="component" value="Chromosome 6"/>
</dbReference>
<feature type="compositionally biased region" description="Polar residues" evidence="1">
    <location>
        <begin position="172"/>
        <end position="181"/>
    </location>
</feature>
<feature type="compositionally biased region" description="Basic and acidic residues" evidence="1">
    <location>
        <begin position="340"/>
        <end position="356"/>
    </location>
</feature>
<dbReference type="PANTHER" id="PTHR33492:SF4">
    <property type="entry name" value="OS02G0174300 PROTEIN"/>
    <property type="match status" value="1"/>
</dbReference>
<organism evidence="3 4">
    <name type="scientific">Rosa chinensis</name>
    <name type="common">China rose</name>
    <dbReference type="NCBI Taxonomy" id="74649"/>
    <lineage>
        <taxon>Eukaryota</taxon>
        <taxon>Viridiplantae</taxon>
        <taxon>Streptophyta</taxon>
        <taxon>Embryophyta</taxon>
        <taxon>Tracheophyta</taxon>
        <taxon>Spermatophyta</taxon>
        <taxon>Magnoliopsida</taxon>
        <taxon>eudicotyledons</taxon>
        <taxon>Gunneridae</taxon>
        <taxon>Pentapetalae</taxon>
        <taxon>rosids</taxon>
        <taxon>fabids</taxon>
        <taxon>Rosales</taxon>
        <taxon>Rosaceae</taxon>
        <taxon>Rosoideae</taxon>
        <taxon>Rosoideae incertae sedis</taxon>
        <taxon>Rosa</taxon>
    </lineage>
</organism>
<dbReference type="STRING" id="74649.A0A2P6PZU6"/>
<feature type="region of interest" description="Disordered" evidence="1">
    <location>
        <begin position="1"/>
        <end position="28"/>
    </location>
</feature>
<evidence type="ECO:0000256" key="1">
    <source>
        <dbReference type="SAM" id="MobiDB-lite"/>
    </source>
</evidence>
<reference evidence="3 4" key="1">
    <citation type="journal article" date="2018" name="Nat. Genet.">
        <title>The Rosa genome provides new insights in the design of modern roses.</title>
        <authorList>
            <person name="Bendahmane M."/>
        </authorList>
    </citation>
    <scope>NUCLEOTIDE SEQUENCE [LARGE SCALE GENOMIC DNA]</scope>
    <source>
        <strain evidence="4">cv. Old Blush</strain>
    </source>
</reference>
<sequence length="529" mass="60444">MKGEQTQPEFHHSNSGGSGSRRTRSQVAPDWTETDLLILVNEVTAVEADCRKEFSSFQKWKIVAQNCTALGVPRSLDQYRRKWEALLHDYKIIDHWNSQSRASASYWALESDRRKQFGLPRSFDHELFKAIGGYEKVRENQSDTEEGEAEADVADEYEEAVEPESKRRRRPSTQQKWSPIQNPARRSMVKKPVQKPHQTRAEERHVQKPRHSHAAEKPVQKACQTHVEDKSVQKTRPMRVEEKTIVKPVQTHVAEKPGETHAEEKPRQTHEEGEPVEKARQTHAQEKPVEKPPQTHAKEKPHQTHEEESYQINAEGKPVKNPPKIQAEENVVGKSCQSHVEGKPVEKPHQTHAEEKHVESCLEAIPMENLAEEKPHQTHSQEKPVGSCLDAIPTKMAEEVPQKSCVKKKHKASEEQPGGSCLEVIPMKSMAEKKTLKSSLKRKQQSTQMEEKITGIEEQKQIMAMKLQWSAELIRAIVTENADHEAADEKSMKDLQADLVRRQGDQVIACLADIVKTLNQVHRLVQERK</sequence>
<dbReference type="Gramene" id="PRQ27442">
    <property type="protein sequence ID" value="PRQ27442"/>
    <property type="gene ID" value="RchiOBHm_Chr6g0305361"/>
</dbReference>
<gene>
    <name evidence="3" type="ORF">RchiOBHm_Chr6g0305361</name>
</gene>
<accession>A0A2P6PZU6</accession>
<proteinExistence type="predicted"/>
<name>A0A2P6PZU6_ROSCH</name>
<evidence type="ECO:0000259" key="2">
    <source>
        <dbReference type="Pfam" id="PF13837"/>
    </source>
</evidence>
<evidence type="ECO:0000313" key="3">
    <source>
        <dbReference type="EMBL" id="PRQ27442.1"/>
    </source>
</evidence>